<proteinExistence type="predicted"/>
<feature type="transmembrane region" description="Helical" evidence="1">
    <location>
        <begin position="40"/>
        <end position="59"/>
    </location>
</feature>
<protein>
    <submittedName>
        <fullName evidence="2">Uncharacterized protein</fullName>
    </submittedName>
</protein>
<gene>
    <name evidence="2" type="ORF">OEZ85_003426</name>
</gene>
<evidence type="ECO:0000313" key="2">
    <source>
        <dbReference type="EMBL" id="WIA18734.1"/>
    </source>
</evidence>
<reference evidence="2 3" key="1">
    <citation type="submission" date="2023-05" db="EMBL/GenBank/DDBJ databases">
        <title>A 100% complete, gapless, phased diploid assembly of the Scenedesmus obliquus UTEX 3031 genome.</title>
        <authorList>
            <person name="Biondi T.C."/>
            <person name="Hanschen E.R."/>
            <person name="Kwon T."/>
            <person name="Eng W."/>
            <person name="Kruse C.P.S."/>
            <person name="Koehler S.I."/>
            <person name="Kunde Y."/>
            <person name="Gleasner C.D."/>
            <person name="You Mak K.T."/>
            <person name="Polle J."/>
            <person name="Hovde B.T."/>
            <person name="Starkenburg S.R."/>
        </authorList>
    </citation>
    <scope>NUCLEOTIDE SEQUENCE [LARGE SCALE GENOMIC DNA]</scope>
    <source>
        <strain evidence="2 3">DOE0152z</strain>
    </source>
</reference>
<feature type="transmembrane region" description="Helical" evidence="1">
    <location>
        <begin position="335"/>
        <end position="360"/>
    </location>
</feature>
<name>A0ABY8UBI5_TETOB</name>
<accession>A0ABY8UBI5</accession>
<sequence length="392" mass="43011">MSRVSRALANLPGQPVLLNDVDEDPAAVIGAPRARVIVRWLVAVALVALLFGLVGWSYATSSELSSGIQVERTYQPTMKNIQDWERDNNTFTCPCTSMRNTVEWAAIIPQYIWQQFDDMTAPQGPVGTPKYNSFCVSHVHLGGSKPGCRLVQHAGLNIPDYGNMNLAPTPRRRGYGYQPARDDFTLRERLVQQYPGSTLQAPACRAIAANLMRLNRTGLQASHLLSQLGLNITVHNAMNDTMYRTAAHVQSSIMTLWSLEVALDMVNPSWNGFYSSRGDTGDKCAVNNTCASEDCLLRWFSDHISSIAPNYTAFFESCKPDFCDVVSRKSLVTKVVGFLSTLGGLWGPLYMGAVLLWLALAKMPWLAAPGGHEAPKAAGFTSIKGAAPWLQQ</sequence>
<evidence type="ECO:0000313" key="3">
    <source>
        <dbReference type="Proteomes" id="UP001244341"/>
    </source>
</evidence>
<keyword evidence="1" id="KW-0812">Transmembrane</keyword>
<dbReference type="EMBL" id="CP126217">
    <property type="protein sequence ID" value="WIA18734.1"/>
    <property type="molecule type" value="Genomic_DNA"/>
</dbReference>
<evidence type="ECO:0000256" key="1">
    <source>
        <dbReference type="SAM" id="Phobius"/>
    </source>
</evidence>
<organism evidence="2 3">
    <name type="scientific">Tetradesmus obliquus</name>
    <name type="common">Green alga</name>
    <name type="synonym">Acutodesmus obliquus</name>
    <dbReference type="NCBI Taxonomy" id="3088"/>
    <lineage>
        <taxon>Eukaryota</taxon>
        <taxon>Viridiplantae</taxon>
        <taxon>Chlorophyta</taxon>
        <taxon>core chlorophytes</taxon>
        <taxon>Chlorophyceae</taxon>
        <taxon>CS clade</taxon>
        <taxon>Sphaeropleales</taxon>
        <taxon>Scenedesmaceae</taxon>
        <taxon>Tetradesmus</taxon>
    </lineage>
</organism>
<dbReference type="Proteomes" id="UP001244341">
    <property type="component" value="Chromosome 10b"/>
</dbReference>
<keyword evidence="1" id="KW-0472">Membrane</keyword>
<keyword evidence="1" id="KW-1133">Transmembrane helix</keyword>
<keyword evidence="3" id="KW-1185">Reference proteome</keyword>